<dbReference type="PANTHER" id="PTHR10778">
    <property type="entry name" value="SOLUTE CARRIER FAMILY 35 MEMBER B"/>
    <property type="match status" value="1"/>
</dbReference>
<protein>
    <recommendedName>
        <fullName evidence="7">Adenosine 3'-phospho 5'-phosphosulfate transporter 1</fullName>
    </recommendedName>
</protein>
<comment type="subcellular location">
    <subcellularLocation>
        <location evidence="1">Membrane</location>
        <topology evidence="1">Multi-pass membrane protein</topology>
    </subcellularLocation>
</comment>
<proteinExistence type="inferred from homology"/>
<organism evidence="9 10">
    <name type="scientific">Batillaria attramentaria</name>
    <dbReference type="NCBI Taxonomy" id="370345"/>
    <lineage>
        <taxon>Eukaryota</taxon>
        <taxon>Metazoa</taxon>
        <taxon>Spiralia</taxon>
        <taxon>Lophotrochozoa</taxon>
        <taxon>Mollusca</taxon>
        <taxon>Gastropoda</taxon>
        <taxon>Caenogastropoda</taxon>
        <taxon>Sorbeoconcha</taxon>
        <taxon>Cerithioidea</taxon>
        <taxon>Batillariidae</taxon>
        <taxon>Batillaria</taxon>
    </lineage>
</organism>
<feature type="transmembrane region" description="Helical" evidence="8">
    <location>
        <begin position="142"/>
        <end position="161"/>
    </location>
</feature>
<dbReference type="PANTHER" id="PTHR10778:SF13">
    <property type="entry name" value="ADENOSINE 3'-PHOSPHO 5'-PHOSPHOSULFATE TRANSPORTER 1"/>
    <property type="match status" value="1"/>
</dbReference>
<dbReference type="EMBL" id="JACVVK020000005">
    <property type="protein sequence ID" value="KAK7506804.1"/>
    <property type="molecule type" value="Genomic_DNA"/>
</dbReference>
<evidence type="ECO:0000256" key="2">
    <source>
        <dbReference type="ARBA" id="ARBA00010694"/>
    </source>
</evidence>
<evidence type="ECO:0000256" key="8">
    <source>
        <dbReference type="SAM" id="Phobius"/>
    </source>
</evidence>
<accession>A0ABD0M4P1</accession>
<evidence type="ECO:0000256" key="1">
    <source>
        <dbReference type="ARBA" id="ARBA00004141"/>
    </source>
</evidence>
<evidence type="ECO:0000256" key="3">
    <source>
        <dbReference type="ARBA" id="ARBA00022448"/>
    </source>
</evidence>
<sequence length="235" mass="26297">MAANSTEGAIDSWTDFWMVRLALNLLGYATIFVPGALLINYLRKIKYNETAGPGCMPNMLVLCVFGHEKDASSTVEEGGPAVSAQKKMEEQPFIKRATVLLLCFFGLQASYLTWGVLQERIMTHEYGRTDTEAGEFFRNSQFLVFVNRILAFAIALLVIVFQHQPKHTAPLYKYSFSSFSNIMSSWCQYEALKFVSFPTQVLAKASKIHCCHIVGYSVFIDGLVFVPIVCGSEDV</sequence>
<keyword evidence="4 8" id="KW-0812">Transmembrane</keyword>
<comment type="caution">
    <text evidence="9">The sequence shown here is derived from an EMBL/GenBank/DDBJ whole genome shotgun (WGS) entry which is preliminary data.</text>
</comment>
<name>A0ABD0M4P1_9CAEN</name>
<evidence type="ECO:0000256" key="7">
    <source>
        <dbReference type="ARBA" id="ARBA00039668"/>
    </source>
</evidence>
<evidence type="ECO:0000313" key="9">
    <source>
        <dbReference type="EMBL" id="KAK7506804.1"/>
    </source>
</evidence>
<evidence type="ECO:0000256" key="5">
    <source>
        <dbReference type="ARBA" id="ARBA00022989"/>
    </source>
</evidence>
<keyword evidence="10" id="KW-1185">Reference proteome</keyword>
<dbReference type="AlphaFoldDB" id="A0ABD0M4P1"/>
<evidence type="ECO:0000313" key="10">
    <source>
        <dbReference type="Proteomes" id="UP001519460"/>
    </source>
</evidence>
<dbReference type="Proteomes" id="UP001519460">
    <property type="component" value="Unassembled WGS sequence"/>
</dbReference>
<evidence type="ECO:0000256" key="6">
    <source>
        <dbReference type="ARBA" id="ARBA00023136"/>
    </source>
</evidence>
<keyword evidence="6 8" id="KW-0472">Membrane</keyword>
<keyword evidence="5 8" id="KW-1133">Transmembrane helix</keyword>
<comment type="similarity">
    <text evidence="2">Belongs to the nucleotide-sugar transporter family. SLC35B subfamily.</text>
</comment>
<dbReference type="InterPro" id="IPR013657">
    <property type="entry name" value="SCL35B1-4/HUT1"/>
</dbReference>
<feature type="transmembrane region" description="Helical" evidence="8">
    <location>
        <begin position="21"/>
        <end position="42"/>
    </location>
</feature>
<keyword evidence="3" id="KW-0813">Transport</keyword>
<dbReference type="GO" id="GO:0016020">
    <property type="term" value="C:membrane"/>
    <property type="evidence" value="ECO:0007669"/>
    <property type="project" value="UniProtKB-SubCell"/>
</dbReference>
<gene>
    <name evidence="9" type="ORF">BaRGS_00001655</name>
</gene>
<dbReference type="Pfam" id="PF08449">
    <property type="entry name" value="UAA"/>
    <property type="match status" value="1"/>
</dbReference>
<feature type="transmembrane region" description="Helical" evidence="8">
    <location>
        <begin position="97"/>
        <end position="117"/>
    </location>
</feature>
<evidence type="ECO:0000256" key="4">
    <source>
        <dbReference type="ARBA" id="ARBA00022692"/>
    </source>
</evidence>
<reference evidence="9 10" key="1">
    <citation type="journal article" date="2023" name="Sci. Data">
        <title>Genome assembly of the Korean intertidal mud-creeper Batillaria attramentaria.</title>
        <authorList>
            <person name="Patra A.K."/>
            <person name="Ho P.T."/>
            <person name="Jun S."/>
            <person name="Lee S.J."/>
            <person name="Kim Y."/>
            <person name="Won Y.J."/>
        </authorList>
    </citation>
    <scope>NUCLEOTIDE SEQUENCE [LARGE SCALE GENOMIC DNA]</scope>
    <source>
        <strain evidence="9">Wonlab-2016</strain>
    </source>
</reference>